<organism evidence="3 4">
    <name type="scientific">Kocuria rosea</name>
    <name type="common">Deinococcus erythromyxa</name>
    <name type="synonym">Micrococcus rubens</name>
    <dbReference type="NCBI Taxonomy" id="1275"/>
    <lineage>
        <taxon>Bacteria</taxon>
        <taxon>Bacillati</taxon>
        <taxon>Actinomycetota</taxon>
        <taxon>Actinomycetes</taxon>
        <taxon>Micrococcales</taxon>
        <taxon>Micrococcaceae</taxon>
        <taxon>Kocuria</taxon>
    </lineage>
</organism>
<dbReference type="InterPro" id="IPR006015">
    <property type="entry name" value="Universal_stress_UspA"/>
</dbReference>
<dbReference type="InterPro" id="IPR006016">
    <property type="entry name" value="UspA"/>
</dbReference>
<gene>
    <name evidence="3" type="ORF">E2R59_17295</name>
</gene>
<sequence length="130" mass="13406">MTIAVGFSNTPEGSAAVRAAISEAVLRRTGVSLFVPAENGTVPHAGVLADLRAEAEASGIALELRTLGQDDDLGDALIDASYQPGAQMVVIGLRRRSPVGKLLLGSLSQRVLLEAGCPVHAVKVRVGPRA</sequence>
<proteinExistence type="inferred from homology"/>
<dbReference type="PRINTS" id="PR01438">
    <property type="entry name" value="UNVRSLSTRESS"/>
</dbReference>
<dbReference type="EMBL" id="SMZT01000011">
    <property type="protein sequence ID" value="TDL38187.1"/>
    <property type="molecule type" value="Genomic_DNA"/>
</dbReference>
<dbReference type="InterPro" id="IPR014729">
    <property type="entry name" value="Rossmann-like_a/b/a_fold"/>
</dbReference>
<dbReference type="AlphaFoldDB" id="A0A4R5Y3P9"/>
<evidence type="ECO:0000313" key="3">
    <source>
        <dbReference type="EMBL" id="TDL38187.1"/>
    </source>
</evidence>
<protein>
    <submittedName>
        <fullName evidence="3">Universal stress protein</fullName>
    </submittedName>
</protein>
<feature type="domain" description="UspA" evidence="2">
    <location>
        <begin position="51"/>
        <end position="123"/>
    </location>
</feature>
<evidence type="ECO:0000256" key="1">
    <source>
        <dbReference type="ARBA" id="ARBA00008791"/>
    </source>
</evidence>
<dbReference type="RefSeq" id="WP_133411616.1">
    <property type="nucleotide sequence ID" value="NZ_SMZT01000011.1"/>
</dbReference>
<dbReference type="SUPFAM" id="SSF52402">
    <property type="entry name" value="Adenine nucleotide alpha hydrolases-like"/>
    <property type="match status" value="1"/>
</dbReference>
<comment type="similarity">
    <text evidence="1">Belongs to the universal stress protein A family.</text>
</comment>
<name>A0A4R5Y3P9_KOCRO</name>
<dbReference type="Proteomes" id="UP000295163">
    <property type="component" value="Unassembled WGS sequence"/>
</dbReference>
<comment type="caution">
    <text evidence="3">The sequence shown here is derived from an EMBL/GenBank/DDBJ whole genome shotgun (WGS) entry which is preliminary data.</text>
</comment>
<accession>A0A4R5Y3P9</accession>
<dbReference type="Pfam" id="PF00582">
    <property type="entry name" value="Usp"/>
    <property type="match status" value="1"/>
</dbReference>
<evidence type="ECO:0000313" key="4">
    <source>
        <dbReference type="Proteomes" id="UP000295163"/>
    </source>
</evidence>
<dbReference type="Gene3D" id="3.40.50.620">
    <property type="entry name" value="HUPs"/>
    <property type="match status" value="1"/>
</dbReference>
<dbReference type="GeneID" id="64349178"/>
<evidence type="ECO:0000259" key="2">
    <source>
        <dbReference type="Pfam" id="PF00582"/>
    </source>
</evidence>
<reference evidence="3 4" key="1">
    <citation type="submission" date="2019-03" db="EMBL/GenBank/DDBJ databases">
        <title>Genome Sequencing and Assembly of Various Microbes Isolated from Partially Reclaimed Soil and Acid Mine Drainage (AMD) Site.</title>
        <authorList>
            <person name="Steinbock B."/>
            <person name="Bechtold R."/>
            <person name="Sevigny J.L."/>
            <person name="Thomas D."/>
            <person name="Cuthill L.R."/>
            <person name="Aveiro Johannsen E.J."/>
            <person name="Thomas K."/>
            <person name="Ghosh A."/>
        </authorList>
    </citation>
    <scope>NUCLEOTIDE SEQUENCE [LARGE SCALE GENOMIC DNA]</scope>
    <source>
        <strain evidence="3 4">S-A3</strain>
    </source>
</reference>